<dbReference type="AlphaFoldDB" id="A0A4D4LKJ6"/>
<evidence type="ECO:0000256" key="1">
    <source>
        <dbReference type="SAM" id="MobiDB-lite"/>
    </source>
</evidence>
<sequence length="72" mass="7744">MGGNVGPTGAIAPDPAGKRLFRHRTDPIQPTRRRRTRGPGNESGDPTRGFTPDFTRGSAPGRPFAGPVRHVR</sequence>
<evidence type="ECO:0000313" key="2">
    <source>
        <dbReference type="EMBL" id="GDY58593.1"/>
    </source>
</evidence>
<accession>A0A4D4LKJ6</accession>
<comment type="caution">
    <text evidence="2">The sequence shown here is derived from an EMBL/GenBank/DDBJ whole genome shotgun (WGS) entry which is preliminary data.</text>
</comment>
<dbReference type="Proteomes" id="UP000301309">
    <property type="component" value="Unassembled WGS sequence"/>
</dbReference>
<feature type="region of interest" description="Disordered" evidence="1">
    <location>
        <begin position="1"/>
        <end position="72"/>
    </location>
</feature>
<proteinExistence type="predicted"/>
<organism evidence="2 3">
    <name type="scientific">Streptomyces violaceusniger</name>
    <dbReference type="NCBI Taxonomy" id="68280"/>
    <lineage>
        <taxon>Bacteria</taxon>
        <taxon>Bacillati</taxon>
        <taxon>Actinomycetota</taxon>
        <taxon>Actinomycetes</taxon>
        <taxon>Kitasatosporales</taxon>
        <taxon>Streptomycetaceae</taxon>
        <taxon>Streptomyces</taxon>
        <taxon>Streptomyces violaceusniger group</taxon>
    </lineage>
</organism>
<dbReference type="EMBL" id="BJHW01000002">
    <property type="protein sequence ID" value="GDY58593.1"/>
    <property type="molecule type" value="Genomic_DNA"/>
</dbReference>
<name>A0A4D4LKJ6_STRVO</name>
<protein>
    <submittedName>
        <fullName evidence="2">Uncharacterized protein</fullName>
    </submittedName>
</protein>
<gene>
    <name evidence="2" type="ORF">SVIO_092160</name>
</gene>
<reference evidence="2 3" key="1">
    <citation type="journal article" date="2020" name="Int. J. Syst. Evol. Microbiol.">
        <title>Reclassification of Streptomyces castelarensis and Streptomyces sporoclivatus as later heterotypic synonyms of Streptomyces antimycoticus.</title>
        <authorList>
            <person name="Komaki H."/>
            <person name="Tamura T."/>
        </authorList>
    </citation>
    <scope>NUCLEOTIDE SEQUENCE [LARGE SCALE GENOMIC DNA]</scope>
    <source>
        <strain evidence="2 3">NBRC 13459</strain>
    </source>
</reference>
<keyword evidence="3" id="KW-1185">Reference proteome</keyword>
<evidence type="ECO:0000313" key="3">
    <source>
        <dbReference type="Proteomes" id="UP000301309"/>
    </source>
</evidence>